<feature type="repeat" description="ANK" evidence="12">
    <location>
        <begin position="636"/>
        <end position="668"/>
    </location>
</feature>
<dbReference type="PROSITE" id="PS50088">
    <property type="entry name" value="ANK_REPEAT"/>
    <property type="match status" value="11"/>
</dbReference>
<keyword evidence="8" id="KW-0677">Repeat</keyword>
<keyword evidence="10 12" id="KW-0040">ANK repeat</keyword>
<dbReference type="Proteomes" id="UP000886998">
    <property type="component" value="Unassembled WGS sequence"/>
</dbReference>
<evidence type="ECO:0000256" key="7">
    <source>
        <dbReference type="ARBA" id="ARBA00022699"/>
    </source>
</evidence>
<dbReference type="GO" id="GO:0044218">
    <property type="term" value="C:other organism cell membrane"/>
    <property type="evidence" value="ECO:0007669"/>
    <property type="project" value="UniProtKB-KW"/>
</dbReference>
<feature type="repeat" description="ANK" evidence="12">
    <location>
        <begin position="447"/>
        <end position="476"/>
    </location>
</feature>
<dbReference type="OrthoDB" id="194358at2759"/>
<dbReference type="EMBL" id="BMAV01015538">
    <property type="protein sequence ID" value="GFY65399.1"/>
    <property type="molecule type" value="Genomic_DNA"/>
</dbReference>
<reference evidence="15" key="1">
    <citation type="submission" date="2020-08" db="EMBL/GenBank/DDBJ databases">
        <title>Multicomponent nature underlies the extraordinary mechanical properties of spider dragline silk.</title>
        <authorList>
            <person name="Kono N."/>
            <person name="Nakamura H."/>
            <person name="Mori M."/>
            <person name="Yoshida Y."/>
            <person name="Ohtoshi R."/>
            <person name="Malay A.D."/>
            <person name="Moran D.A.P."/>
            <person name="Tomita M."/>
            <person name="Numata K."/>
            <person name="Arakawa K."/>
        </authorList>
    </citation>
    <scope>NUCLEOTIDE SEQUENCE</scope>
</reference>
<feature type="repeat" description="ANK" evidence="12">
    <location>
        <begin position="370"/>
        <end position="402"/>
    </location>
</feature>
<accession>A0A8X6Y9C2</accession>
<keyword evidence="13" id="KW-0175">Coiled coil</keyword>
<comment type="subcellular location">
    <subcellularLocation>
        <location evidence="2">Secreted</location>
    </subcellularLocation>
    <subcellularLocation>
        <location evidence="1">Target cell membrane</location>
    </subcellularLocation>
</comment>
<keyword evidence="16" id="KW-1185">Reference proteome</keyword>
<dbReference type="SMART" id="SM00248">
    <property type="entry name" value="ANK"/>
    <property type="match status" value="14"/>
</dbReference>
<dbReference type="Gene3D" id="1.25.40.20">
    <property type="entry name" value="Ankyrin repeat-containing domain"/>
    <property type="match status" value="4"/>
</dbReference>
<sequence>MVNDKITLNFEIEKGEPIDRYYFSARMRLTDESKNLLREKLGSTIQFDNLDDHFNLNHESFYIYYNKYSEHNGRSELYVRDDNGRYLTSNLPLNHYGFSMELSFDRASIVDYGFYPLYAIYNPNHYDKAKEKVFDDHGELSPIASNVLDNFLSNTNSLTTQEMFLQLQNEAAEKEVKLVREKRQAEEELDQKNEELKEFIEKGEITLFKVVKGNDVGNGRSAVVLQLDEEKIILDSSKYYIADYEDSEFLHCVSPDYDMLLDCENLFFVLNKSFYSDFESGFYSADSTDPYNYAKYSKEPYLSDDQLSEKLSHELEEDSNQIDAEVMFSDQPMNEEVTVKSEVKSRKKRAVDEDNAEDTIGNINETNEITGATRLHSASLSGDLNEVIELVEHNANIDAKDKAGQTPLHHAIKSGNTEIAKYLIDQGANLNSQDIYYEGTDYSCFKTPLHYAIKSGNMEIVEYLVEHGANSNIPDAHNLRPLDYAIKNTALVKYLVDNGADINVRNPIFHFVKLDDLDMVEYLAQHGADLNVKNTSAQTLLHYATELEHTEIAKYLIDHGVGINTRDISSGKSPLHFAMSMKNIEVANYLIEHGADVNVKDSYGLAPLHLAVNLGNQEILEYLIKNNANIDVRDSEGWTPLIHAVRHGQLDKVKYLIKNGADIDILGNEGWTLFEHAEQWIDDRRILKNVIDNDRRYADDDPSHQKRLKDAASWEKTGKDMLDYLKGVTKNTIQEEESNYIDQMQADDSSSYVEDQPALQSNRDGYADMEKSLQEKLHGDEIRKQSNEEAKKDIEVKKVTVENDSSSNKTEKQTKPIEDEQKTVMASVIENNDDEDLNAKDSMGYTALHKAVFSKHFDEVKLLIDKGARVDVQDKHELTPLFYAVMKNDEKMIKFLVETGNVNVNLGKYNNPLGIAISHGYMELAEYLINKGANLDQQDSIGRTLLHKAAEDGNLAAVKFLIDRGARLDVLDKWNDTPLHVAANVKVNEGHTEVLRDHKNKSAISKNVEQGIIKDVEGIHRENGRYVYKAPDLLAEEQYNKLFESEQAVQFNLNDFMSDSISNVVQLKGRFEKILDFDPEEGLCHPLNYFITLIRLENRKDFTGLKFGDVVSEQDFIDYIDERREQTTELLIMKILLQFLPILHIQSIERREGELFYNETIYEQECNDLSSTEVWVHTNQEKVKCALDNVEIGCYLEFSFSCYACNGEEDENDDNISHSILIYKAENSKYIFFDPNRGVIGFCPNTGVASFTSEEVCKAVELAVNHYSYNMYIENSPDYCEIYVTLRNATLMLKKAEKFYETTERTNSKMVDISVDNNTGELLLTPINL</sequence>
<proteinExistence type="predicted"/>
<evidence type="ECO:0000256" key="3">
    <source>
        <dbReference type="ARBA" id="ARBA00022483"/>
    </source>
</evidence>
<gene>
    <name evidence="15" type="primary">NCL1_31265</name>
    <name evidence="15" type="ORF">TNIN_39011</name>
</gene>
<evidence type="ECO:0000256" key="8">
    <source>
        <dbReference type="ARBA" id="ARBA00022737"/>
    </source>
</evidence>
<evidence type="ECO:0000256" key="12">
    <source>
        <dbReference type="PROSITE-ProRule" id="PRU00023"/>
    </source>
</evidence>
<keyword evidence="5" id="KW-1052">Target cell membrane</keyword>
<keyword evidence="7" id="KW-0528">Neurotoxin</keyword>
<keyword evidence="11" id="KW-0472">Membrane</keyword>
<feature type="repeat" description="ANK" evidence="12">
    <location>
        <begin position="941"/>
        <end position="973"/>
    </location>
</feature>
<feature type="region of interest" description="Disordered" evidence="14">
    <location>
        <begin position="776"/>
        <end position="820"/>
    </location>
</feature>
<evidence type="ECO:0000313" key="16">
    <source>
        <dbReference type="Proteomes" id="UP000886998"/>
    </source>
</evidence>
<keyword evidence="6" id="KW-0800">Toxin</keyword>
<organism evidence="15 16">
    <name type="scientific">Trichonephila inaurata madagascariensis</name>
    <dbReference type="NCBI Taxonomy" id="2747483"/>
    <lineage>
        <taxon>Eukaryota</taxon>
        <taxon>Metazoa</taxon>
        <taxon>Ecdysozoa</taxon>
        <taxon>Arthropoda</taxon>
        <taxon>Chelicerata</taxon>
        <taxon>Arachnida</taxon>
        <taxon>Araneae</taxon>
        <taxon>Araneomorphae</taxon>
        <taxon>Entelegynae</taxon>
        <taxon>Araneoidea</taxon>
        <taxon>Nephilidae</taxon>
        <taxon>Trichonephila</taxon>
        <taxon>Trichonephila inaurata</taxon>
    </lineage>
</organism>
<evidence type="ECO:0000256" key="5">
    <source>
        <dbReference type="ARBA" id="ARBA00022537"/>
    </source>
</evidence>
<feature type="repeat" description="ANK" evidence="12">
    <location>
        <begin position="843"/>
        <end position="875"/>
    </location>
</feature>
<dbReference type="InterPro" id="IPR036770">
    <property type="entry name" value="Ankyrin_rpt-contain_sf"/>
</dbReference>
<feature type="coiled-coil region" evidence="13">
    <location>
        <begin position="164"/>
        <end position="202"/>
    </location>
</feature>
<dbReference type="PRINTS" id="PR01415">
    <property type="entry name" value="ANKYRIN"/>
</dbReference>
<feature type="repeat" description="ANK" evidence="12">
    <location>
        <begin position="403"/>
        <end position="435"/>
    </location>
</feature>
<feature type="repeat" description="ANK" evidence="12">
    <location>
        <begin position="603"/>
        <end position="635"/>
    </location>
</feature>
<evidence type="ECO:0000256" key="2">
    <source>
        <dbReference type="ARBA" id="ARBA00004613"/>
    </source>
</evidence>
<feature type="repeat" description="ANK" evidence="12">
    <location>
        <begin position="503"/>
        <end position="535"/>
    </location>
</feature>
<evidence type="ECO:0000256" key="14">
    <source>
        <dbReference type="SAM" id="MobiDB-lite"/>
    </source>
</evidence>
<feature type="repeat" description="ANK" evidence="12">
    <location>
        <begin position="570"/>
        <end position="602"/>
    </location>
</feature>
<dbReference type="InterPro" id="IPR002110">
    <property type="entry name" value="Ankyrin_rpt"/>
</dbReference>
<evidence type="ECO:0000256" key="9">
    <source>
        <dbReference type="ARBA" id="ARBA00023028"/>
    </source>
</evidence>
<evidence type="ECO:0000256" key="4">
    <source>
        <dbReference type="ARBA" id="ARBA00022525"/>
    </source>
</evidence>
<feature type="repeat" description="ANK" evidence="12">
    <location>
        <begin position="536"/>
        <end position="568"/>
    </location>
</feature>
<dbReference type="SUPFAM" id="SSF48403">
    <property type="entry name" value="Ankyrin repeat"/>
    <property type="match status" value="2"/>
</dbReference>
<evidence type="ECO:0000256" key="10">
    <source>
        <dbReference type="ARBA" id="ARBA00023043"/>
    </source>
</evidence>
<dbReference type="GO" id="GO:0090729">
    <property type="term" value="F:toxin activity"/>
    <property type="evidence" value="ECO:0007669"/>
    <property type="project" value="UniProtKB-KW"/>
</dbReference>
<keyword evidence="9" id="KW-0638">Presynaptic neurotoxin</keyword>
<name>A0A8X6Y9C2_9ARAC</name>
<dbReference type="PANTHER" id="PTHR24171:SF9">
    <property type="entry name" value="ANKYRIN REPEAT DOMAIN-CONTAINING PROTEIN 39"/>
    <property type="match status" value="1"/>
</dbReference>
<dbReference type="PROSITE" id="PS50297">
    <property type="entry name" value="ANK_REP_REGION"/>
    <property type="match status" value="10"/>
</dbReference>
<dbReference type="Pfam" id="PF13637">
    <property type="entry name" value="Ank_4"/>
    <property type="match status" value="1"/>
</dbReference>
<dbReference type="GO" id="GO:0044231">
    <property type="term" value="C:host cell presynaptic membrane"/>
    <property type="evidence" value="ECO:0007669"/>
    <property type="project" value="UniProtKB-KW"/>
</dbReference>
<keyword evidence="4" id="KW-0964">Secreted</keyword>
<dbReference type="PANTHER" id="PTHR24171">
    <property type="entry name" value="ANKYRIN REPEAT DOMAIN-CONTAINING PROTEIN 39-RELATED"/>
    <property type="match status" value="1"/>
</dbReference>
<evidence type="ECO:0000256" key="6">
    <source>
        <dbReference type="ARBA" id="ARBA00022656"/>
    </source>
</evidence>
<evidence type="ECO:0000256" key="1">
    <source>
        <dbReference type="ARBA" id="ARBA00004175"/>
    </source>
</evidence>
<dbReference type="GO" id="GO:0006887">
    <property type="term" value="P:exocytosis"/>
    <property type="evidence" value="ECO:0007669"/>
    <property type="project" value="UniProtKB-KW"/>
</dbReference>
<evidence type="ECO:0000313" key="15">
    <source>
        <dbReference type="EMBL" id="GFY65399.1"/>
    </source>
</evidence>
<keyword evidence="11" id="KW-1053">Target membrane</keyword>
<dbReference type="Pfam" id="PF12796">
    <property type="entry name" value="Ank_2"/>
    <property type="match status" value="5"/>
</dbReference>
<feature type="compositionally biased region" description="Basic and acidic residues" evidence="14">
    <location>
        <begin position="809"/>
        <end position="820"/>
    </location>
</feature>
<evidence type="ECO:0000256" key="13">
    <source>
        <dbReference type="SAM" id="Coils"/>
    </source>
</evidence>
<dbReference type="GO" id="GO:0005576">
    <property type="term" value="C:extracellular region"/>
    <property type="evidence" value="ECO:0007669"/>
    <property type="project" value="UniProtKB-SubCell"/>
</dbReference>
<comment type="caution">
    <text evidence="15">The sequence shown here is derived from an EMBL/GenBank/DDBJ whole genome shotgun (WGS) entry which is preliminary data.</text>
</comment>
<protein>
    <submittedName>
        <fullName evidence="15">Ankyrin repeat protein</fullName>
    </submittedName>
</protein>
<keyword evidence="3" id="KW-0268">Exocytosis</keyword>
<evidence type="ECO:0000256" key="11">
    <source>
        <dbReference type="ARBA" id="ARBA00023298"/>
    </source>
</evidence>
<feature type="repeat" description="ANK" evidence="12">
    <location>
        <begin position="908"/>
        <end position="940"/>
    </location>
</feature>
<feature type="compositionally biased region" description="Basic and acidic residues" evidence="14">
    <location>
        <begin position="776"/>
        <end position="801"/>
    </location>
</feature>